<keyword evidence="3" id="KW-1185">Reference proteome</keyword>
<feature type="transmembrane region" description="Helical" evidence="1">
    <location>
        <begin position="71"/>
        <end position="88"/>
    </location>
</feature>
<proteinExistence type="predicted"/>
<keyword evidence="1" id="KW-0472">Membrane</keyword>
<dbReference type="RefSeq" id="WP_354614636.1">
    <property type="nucleotide sequence ID" value="NZ_JBEXAE010000002.1"/>
</dbReference>
<evidence type="ECO:0000313" key="3">
    <source>
        <dbReference type="Proteomes" id="UP001549799"/>
    </source>
</evidence>
<sequence length="97" mass="11960">MRLPSLFKLSRNKSYNYSPRYYNERKERIEKLRKSKESKPDGEYFTGYRKKSYRDDWKTVKSAQSDRNRRLRFFVILIFLLIFAYAAVKYGKIDMFF</sequence>
<dbReference type="Proteomes" id="UP001549799">
    <property type="component" value="Unassembled WGS sequence"/>
</dbReference>
<organism evidence="2 3">
    <name type="scientific">Sediminicola arcticus</name>
    <dbReference type="NCBI Taxonomy" id="1574308"/>
    <lineage>
        <taxon>Bacteria</taxon>
        <taxon>Pseudomonadati</taxon>
        <taxon>Bacteroidota</taxon>
        <taxon>Flavobacteriia</taxon>
        <taxon>Flavobacteriales</taxon>
        <taxon>Flavobacteriaceae</taxon>
        <taxon>Sediminicola</taxon>
    </lineage>
</organism>
<comment type="caution">
    <text evidence="2">The sequence shown here is derived from an EMBL/GenBank/DDBJ whole genome shotgun (WGS) entry which is preliminary data.</text>
</comment>
<reference evidence="2 3" key="1">
    <citation type="submission" date="2024-07" db="EMBL/GenBank/DDBJ databases">
        <title>The genome sequence of type strain Sediminicola arcticus GDMCC 1.2805.</title>
        <authorList>
            <person name="Liu Y."/>
        </authorList>
    </citation>
    <scope>NUCLEOTIDE SEQUENCE [LARGE SCALE GENOMIC DNA]</scope>
    <source>
        <strain evidence="2 3">GDMCC 1.2805</strain>
    </source>
</reference>
<name>A0ABV2SSX6_9FLAO</name>
<evidence type="ECO:0000256" key="1">
    <source>
        <dbReference type="SAM" id="Phobius"/>
    </source>
</evidence>
<keyword evidence="1" id="KW-1133">Transmembrane helix</keyword>
<keyword evidence="1" id="KW-0812">Transmembrane</keyword>
<accession>A0ABV2SSX6</accession>
<protein>
    <recommendedName>
        <fullName evidence="4">Riboflavin synthase subunit beta</fullName>
    </recommendedName>
</protein>
<gene>
    <name evidence="2" type="ORF">ABXZ36_06260</name>
</gene>
<dbReference type="EMBL" id="JBEXAE010000002">
    <property type="protein sequence ID" value="MET6990246.1"/>
    <property type="molecule type" value="Genomic_DNA"/>
</dbReference>
<evidence type="ECO:0000313" key="2">
    <source>
        <dbReference type="EMBL" id="MET6990246.1"/>
    </source>
</evidence>
<evidence type="ECO:0008006" key="4">
    <source>
        <dbReference type="Google" id="ProtNLM"/>
    </source>
</evidence>